<dbReference type="EMBL" id="SRLO01003547">
    <property type="protein sequence ID" value="TNN31358.1"/>
    <property type="molecule type" value="Genomic_DNA"/>
</dbReference>
<organism evidence="2 3">
    <name type="scientific">Liparis tanakae</name>
    <name type="common">Tanaka's snailfish</name>
    <dbReference type="NCBI Taxonomy" id="230148"/>
    <lineage>
        <taxon>Eukaryota</taxon>
        <taxon>Metazoa</taxon>
        <taxon>Chordata</taxon>
        <taxon>Craniata</taxon>
        <taxon>Vertebrata</taxon>
        <taxon>Euteleostomi</taxon>
        <taxon>Actinopterygii</taxon>
        <taxon>Neopterygii</taxon>
        <taxon>Teleostei</taxon>
        <taxon>Neoteleostei</taxon>
        <taxon>Acanthomorphata</taxon>
        <taxon>Eupercaria</taxon>
        <taxon>Perciformes</taxon>
        <taxon>Cottioidei</taxon>
        <taxon>Cottales</taxon>
        <taxon>Liparidae</taxon>
        <taxon>Liparis</taxon>
    </lineage>
</organism>
<feature type="region of interest" description="Disordered" evidence="1">
    <location>
        <begin position="1"/>
        <end position="38"/>
    </location>
</feature>
<keyword evidence="3" id="KW-1185">Reference proteome</keyword>
<sequence>MQVTPPAAGKGQERMFRKRSLESAGKNETNRRVETDDAEPDVIKEMICCCSSLSLSPAVRSGGAEGDERGRSVSEDALWARTLCERGRSVARTLCERGRSVSEDALWARTLCERGRSVGEDALWARAEEENAAEVLVLAERLESQGLDFTNE</sequence>
<accession>A0A4Z2ER92</accession>
<feature type="compositionally biased region" description="Basic and acidic residues" evidence="1">
    <location>
        <begin position="11"/>
        <end position="21"/>
    </location>
</feature>
<gene>
    <name evidence="2" type="ORF">EYF80_058490</name>
</gene>
<proteinExistence type="predicted"/>
<evidence type="ECO:0000313" key="3">
    <source>
        <dbReference type="Proteomes" id="UP000314294"/>
    </source>
</evidence>
<protein>
    <submittedName>
        <fullName evidence="2">Uncharacterized protein</fullName>
    </submittedName>
</protein>
<dbReference type="Proteomes" id="UP000314294">
    <property type="component" value="Unassembled WGS sequence"/>
</dbReference>
<dbReference type="AlphaFoldDB" id="A0A4Z2ER92"/>
<name>A0A4Z2ER92_9TELE</name>
<reference evidence="2 3" key="1">
    <citation type="submission" date="2019-03" db="EMBL/GenBank/DDBJ databases">
        <title>First draft genome of Liparis tanakae, snailfish: a comprehensive survey of snailfish specific genes.</title>
        <authorList>
            <person name="Kim W."/>
            <person name="Song I."/>
            <person name="Jeong J.-H."/>
            <person name="Kim D."/>
            <person name="Kim S."/>
            <person name="Ryu S."/>
            <person name="Song J.Y."/>
            <person name="Lee S.K."/>
        </authorList>
    </citation>
    <scope>NUCLEOTIDE SEQUENCE [LARGE SCALE GENOMIC DNA]</scope>
    <source>
        <tissue evidence="2">Muscle</tissue>
    </source>
</reference>
<evidence type="ECO:0000313" key="2">
    <source>
        <dbReference type="EMBL" id="TNN31358.1"/>
    </source>
</evidence>
<evidence type="ECO:0000256" key="1">
    <source>
        <dbReference type="SAM" id="MobiDB-lite"/>
    </source>
</evidence>
<comment type="caution">
    <text evidence="2">The sequence shown here is derived from an EMBL/GenBank/DDBJ whole genome shotgun (WGS) entry which is preliminary data.</text>
</comment>